<evidence type="ECO:0000313" key="2">
    <source>
        <dbReference type="EMBL" id="PPQ76475.1"/>
    </source>
</evidence>
<dbReference type="Pfam" id="PF20415">
    <property type="entry name" value="DUF6699"/>
    <property type="match status" value="1"/>
</dbReference>
<dbReference type="Proteomes" id="UP000284706">
    <property type="component" value="Unassembled WGS sequence"/>
</dbReference>
<dbReference type="EMBL" id="NHYE01005155">
    <property type="protein sequence ID" value="PPQ76475.1"/>
    <property type="molecule type" value="Genomic_DNA"/>
</dbReference>
<dbReference type="STRING" id="231916.A0A409WD61"/>
<name>A0A409WD61_9AGAR</name>
<keyword evidence="3" id="KW-1185">Reference proteome</keyword>
<evidence type="ECO:0000313" key="3">
    <source>
        <dbReference type="Proteomes" id="UP000284706"/>
    </source>
</evidence>
<evidence type="ECO:0000259" key="1">
    <source>
        <dbReference type="Pfam" id="PF20415"/>
    </source>
</evidence>
<dbReference type="AlphaFoldDB" id="A0A409WD61"/>
<dbReference type="InterPro" id="IPR046522">
    <property type="entry name" value="DUF6699"/>
</dbReference>
<feature type="domain" description="DUF6699" evidence="1">
    <location>
        <begin position="200"/>
        <end position="318"/>
    </location>
</feature>
<gene>
    <name evidence="2" type="ORF">CVT26_012550</name>
</gene>
<protein>
    <recommendedName>
        <fullName evidence="1">DUF6699 domain-containing protein</fullName>
    </recommendedName>
</protein>
<dbReference type="OrthoDB" id="3265169at2759"/>
<sequence length="336" mass="38645">MSYADWFQAYQGYPTSWPFEPYPTNLLLQDPRFLSHIIFPDTPDTHLSYYPSDVAPSSFRASPEFVVQSHGQHSRARGAALYRSACRKARKRREGGRYSTLSRNVTILPPNRPYSYPEYIFSPDPVQLSKKPHHWRKGYISPSKRGLGKYLGNISSLLFPNPPFNSLTAHPLLAYRPRRPSALFCDLRARPGPESELLIRALGRPANELDFFQLATSPPTQRLLIWHRKLPWKIKIECNSIMGITIQDVLAGIYEQLRYPIAHDDFYTVGLISEDRELISEVFHERCNGDPNEILGGVRRIDFLGKEFCFVGLTRSRNGTFEMKTAVPERKRMTLD</sequence>
<organism evidence="2 3">
    <name type="scientific">Gymnopilus dilepis</name>
    <dbReference type="NCBI Taxonomy" id="231916"/>
    <lineage>
        <taxon>Eukaryota</taxon>
        <taxon>Fungi</taxon>
        <taxon>Dikarya</taxon>
        <taxon>Basidiomycota</taxon>
        <taxon>Agaricomycotina</taxon>
        <taxon>Agaricomycetes</taxon>
        <taxon>Agaricomycetidae</taxon>
        <taxon>Agaricales</taxon>
        <taxon>Agaricineae</taxon>
        <taxon>Hymenogastraceae</taxon>
        <taxon>Gymnopilus</taxon>
    </lineage>
</organism>
<dbReference type="InParanoid" id="A0A409WD61"/>
<reference evidence="2 3" key="1">
    <citation type="journal article" date="2018" name="Evol. Lett.">
        <title>Horizontal gene cluster transfer increased hallucinogenic mushroom diversity.</title>
        <authorList>
            <person name="Reynolds H.T."/>
            <person name="Vijayakumar V."/>
            <person name="Gluck-Thaler E."/>
            <person name="Korotkin H.B."/>
            <person name="Matheny P.B."/>
            <person name="Slot J.C."/>
        </authorList>
    </citation>
    <scope>NUCLEOTIDE SEQUENCE [LARGE SCALE GENOMIC DNA]</scope>
    <source>
        <strain evidence="2 3">SRW20</strain>
    </source>
</reference>
<proteinExistence type="predicted"/>
<accession>A0A409WD61</accession>
<comment type="caution">
    <text evidence="2">The sequence shown here is derived from an EMBL/GenBank/DDBJ whole genome shotgun (WGS) entry which is preliminary data.</text>
</comment>